<sequence length="223" mass="27006">MIVAFDFDGTLVDSYSCIEEAFRRALEKHFHWLPFKGFWAKVLAKIELYFERPHFGKHGGKVRQPFFFRWHFFRTWFEERAKLSKPIDNAKELIRKLKEQGHTVISFSAEDFIDGMKEHRLKVSGFYELFDDVIVFGRELSICEAFWLVREKYGDETFVWVDDKPWRFIGRGDENTEYVWYYFPLTAKYVKEKILNQIPHLHVIQDLWSIFDVIERIKQEKKT</sequence>
<dbReference type="InterPro" id="IPR023214">
    <property type="entry name" value="HAD_sf"/>
</dbReference>
<dbReference type="AlphaFoldDB" id="A0A833E3P2"/>
<name>A0A833E3P2_9EURY</name>
<comment type="caution">
    <text evidence="1">The sequence shown here is derived from an EMBL/GenBank/DDBJ whole genome shotgun (WGS) entry which is preliminary data.</text>
</comment>
<reference evidence="1" key="1">
    <citation type="journal article" date="2020" name="ISME J.">
        <title>Gammaproteobacteria mediating utilization of methyl-, sulfur- and petroleum organic compounds in deep ocean hydrothermal plumes.</title>
        <authorList>
            <person name="Zhou Z."/>
            <person name="Liu Y."/>
            <person name="Pan J."/>
            <person name="Cron B.R."/>
            <person name="Toner B.M."/>
            <person name="Anantharaman K."/>
            <person name="Breier J.A."/>
            <person name="Dick G.J."/>
            <person name="Li M."/>
        </authorList>
    </citation>
    <scope>NUCLEOTIDE SEQUENCE</scope>
    <source>
        <strain evidence="1">SZUA-1476</strain>
    </source>
</reference>
<proteinExistence type="predicted"/>
<organism evidence="1 2">
    <name type="scientific">Thermococcus paralvinellae</name>
    <dbReference type="NCBI Taxonomy" id="582419"/>
    <lineage>
        <taxon>Archaea</taxon>
        <taxon>Methanobacteriati</taxon>
        <taxon>Methanobacteriota</taxon>
        <taxon>Thermococci</taxon>
        <taxon>Thermococcales</taxon>
        <taxon>Thermococcaceae</taxon>
        <taxon>Thermococcus</taxon>
    </lineage>
</organism>
<dbReference type="PANTHER" id="PTHR43434:SF1">
    <property type="entry name" value="PHOSPHOGLYCOLATE PHOSPHATASE"/>
    <property type="match status" value="1"/>
</dbReference>
<dbReference type="Proteomes" id="UP000653692">
    <property type="component" value="Unassembled WGS sequence"/>
</dbReference>
<dbReference type="GO" id="GO:0006281">
    <property type="term" value="P:DNA repair"/>
    <property type="evidence" value="ECO:0007669"/>
    <property type="project" value="TreeGrafter"/>
</dbReference>
<dbReference type="GO" id="GO:0008967">
    <property type="term" value="F:phosphoglycolate phosphatase activity"/>
    <property type="evidence" value="ECO:0007669"/>
    <property type="project" value="TreeGrafter"/>
</dbReference>
<dbReference type="Pfam" id="PF00702">
    <property type="entry name" value="Hydrolase"/>
    <property type="match status" value="1"/>
</dbReference>
<dbReference type="InterPro" id="IPR023198">
    <property type="entry name" value="PGP-like_dom2"/>
</dbReference>
<protein>
    <submittedName>
        <fullName evidence="1">HAD family hydrolase</fullName>
    </submittedName>
</protein>
<dbReference type="SUPFAM" id="SSF56784">
    <property type="entry name" value="HAD-like"/>
    <property type="match status" value="1"/>
</dbReference>
<evidence type="ECO:0000313" key="2">
    <source>
        <dbReference type="Proteomes" id="UP000653692"/>
    </source>
</evidence>
<dbReference type="Gene3D" id="1.10.150.240">
    <property type="entry name" value="Putative phosphatase, domain 2"/>
    <property type="match status" value="1"/>
</dbReference>
<dbReference type="InterPro" id="IPR036412">
    <property type="entry name" value="HAD-like_sf"/>
</dbReference>
<dbReference type="PANTHER" id="PTHR43434">
    <property type="entry name" value="PHOSPHOGLYCOLATE PHOSPHATASE"/>
    <property type="match status" value="1"/>
</dbReference>
<keyword evidence="1" id="KW-0378">Hydrolase</keyword>
<accession>A0A833E3P2</accession>
<dbReference type="EMBL" id="DQUR01000244">
    <property type="protein sequence ID" value="HIP89704.1"/>
    <property type="molecule type" value="Genomic_DNA"/>
</dbReference>
<gene>
    <name evidence="1" type="ORF">EYH24_07340</name>
</gene>
<dbReference type="InterPro" id="IPR050155">
    <property type="entry name" value="HAD-like_hydrolase_sf"/>
</dbReference>
<evidence type="ECO:0000313" key="1">
    <source>
        <dbReference type="EMBL" id="HIP89704.1"/>
    </source>
</evidence>
<dbReference type="Gene3D" id="3.40.50.1000">
    <property type="entry name" value="HAD superfamily/HAD-like"/>
    <property type="match status" value="1"/>
</dbReference>